<comment type="caution">
    <text evidence="1">The sequence shown here is derived from an EMBL/GenBank/DDBJ whole genome shotgun (WGS) entry which is preliminary data.</text>
</comment>
<keyword evidence="2" id="KW-1185">Reference proteome</keyword>
<name>A0A3S5AJS2_9PLAT</name>
<organism evidence="1 2">
    <name type="scientific">Protopolystoma xenopodis</name>
    <dbReference type="NCBI Taxonomy" id="117903"/>
    <lineage>
        <taxon>Eukaryota</taxon>
        <taxon>Metazoa</taxon>
        <taxon>Spiralia</taxon>
        <taxon>Lophotrochozoa</taxon>
        <taxon>Platyhelminthes</taxon>
        <taxon>Monogenea</taxon>
        <taxon>Polyopisthocotylea</taxon>
        <taxon>Polystomatidea</taxon>
        <taxon>Polystomatidae</taxon>
        <taxon>Protopolystoma</taxon>
    </lineage>
</organism>
<dbReference type="Proteomes" id="UP000784294">
    <property type="component" value="Unassembled WGS sequence"/>
</dbReference>
<proteinExistence type="predicted"/>
<evidence type="ECO:0000313" key="1">
    <source>
        <dbReference type="EMBL" id="VEL21944.1"/>
    </source>
</evidence>
<sequence length="151" mass="17249">MRIPFFGGKVSLSLERPASSRPSVDNFFLCFSELAHLAIGNTKPRYAVFLERCDVLLQIEASSGRWYESANFSIQSAWSVSGGHRRDKSVLHEWRFHLPHNLCSSRPNERPTTWHHYSLVYNPPLFPHYSGQDVSDADSFAQVGELKFGTY</sequence>
<reference evidence="1" key="1">
    <citation type="submission" date="2018-11" db="EMBL/GenBank/DDBJ databases">
        <authorList>
            <consortium name="Pathogen Informatics"/>
        </authorList>
    </citation>
    <scope>NUCLEOTIDE SEQUENCE</scope>
</reference>
<evidence type="ECO:0000313" key="2">
    <source>
        <dbReference type="Proteomes" id="UP000784294"/>
    </source>
</evidence>
<protein>
    <submittedName>
        <fullName evidence="1">Uncharacterized protein</fullName>
    </submittedName>
</protein>
<accession>A0A3S5AJS2</accession>
<gene>
    <name evidence="1" type="ORF">PXEA_LOCUS15384</name>
</gene>
<dbReference type="EMBL" id="CAAALY010053913">
    <property type="protein sequence ID" value="VEL21944.1"/>
    <property type="molecule type" value="Genomic_DNA"/>
</dbReference>
<dbReference type="AlphaFoldDB" id="A0A3S5AJS2"/>